<reference evidence="4" key="1">
    <citation type="submission" date="2016-10" db="EMBL/GenBank/DDBJ databases">
        <title>Comparative genomics uncovers the prolific and rare metabolic potential of the cyanobacterial genus Moorea.</title>
        <authorList>
            <person name="Leao T."/>
            <person name="Castelao G."/>
            <person name="Korobeynikov A."/>
            <person name="Monroe E.A."/>
            <person name="Podell S."/>
            <person name="Glukhov E."/>
            <person name="Allen E."/>
            <person name="Gerwick W.H."/>
            <person name="Gerwick L."/>
        </authorList>
    </citation>
    <scope>NUCLEOTIDE SEQUENCE [LARGE SCALE GENOMIC DNA]</scope>
    <source>
        <strain evidence="4">PAL-8-15-08-1</strain>
    </source>
</reference>
<name>A0A1D8U2Z9_9CYAN</name>
<dbReference type="AlphaFoldDB" id="A0A1D8U2Z9"/>
<dbReference type="STRING" id="1458985.BJP34_12775"/>
<organism evidence="3 4">
    <name type="scientific">Moorena producens PAL-8-15-08-1</name>
    <dbReference type="NCBI Taxonomy" id="1458985"/>
    <lineage>
        <taxon>Bacteria</taxon>
        <taxon>Bacillati</taxon>
        <taxon>Cyanobacteriota</taxon>
        <taxon>Cyanophyceae</taxon>
        <taxon>Coleofasciculales</taxon>
        <taxon>Coleofasciculaceae</taxon>
        <taxon>Moorena</taxon>
    </lineage>
</organism>
<dbReference type="GO" id="GO:0004540">
    <property type="term" value="F:RNA nuclease activity"/>
    <property type="evidence" value="ECO:0007669"/>
    <property type="project" value="InterPro"/>
</dbReference>
<protein>
    <recommendedName>
        <fullName evidence="2">NYN domain-containing protein</fullName>
    </recommendedName>
</protein>
<evidence type="ECO:0000313" key="4">
    <source>
        <dbReference type="Proteomes" id="UP000177870"/>
    </source>
</evidence>
<evidence type="ECO:0000259" key="2">
    <source>
        <dbReference type="Pfam" id="PF01936"/>
    </source>
</evidence>
<dbReference type="Proteomes" id="UP000177870">
    <property type="component" value="Chromosome"/>
</dbReference>
<feature type="compositionally biased region" description="Polar residues" evidence="1">
    <location>
        <begin position="108"/>
        <end position="128"/>
    </location>
</feature>
<dbReference type="InterPro" id="IPR021139">
    <property type="entry name" value="NYN"/>
</dbReference>
<dbReference type="EMBL" id="CP017599">
    <property type="protein sequence ID" value="AOX04277.1"/>
    <property type="molecule type" value="Genomic_DNA"/>
</dbReference>
<dbReference type="KEGG" id="mpro:BJP34_12775"/>
<feature type="region of interest" description="Disordered" evidence="1">
    <location>
        <begin position="103"/>
        <end position="128"/>
    </location>
</feature>
<sequence length="477" mass="54471">MYQKPFVNDSAAINEISLYLYQAILELQQQQSELLKEKYRKIAWDKPRHQSAFLANLKSELSQEQDWPRRIIKVRKLLQVLFIPSYFNSPSFRELTQKLRHSIRPKPGNNSHNLAVSTNNKTPTSVSPSPKLGTGIAILLLDAENLRLNTETEKFLAQICSYPIQIKIAVANWRAMGKYDTELHTRGYELIHVPPGKDSADFKMATVGSSIFIHYPTAKEVLVCSSDGVMTHLCTTLQTHGLTVYLVRKQNDKIIVLNNKTRETQAHSLVSVPEIPTLEEFINQLKDILKAEQKRTSNAWVNLSRLSYLFESKYQLSLNQVVSLRLPGKLTTDIFTDYPKEFVTHHIPGTSNFYITLFEKPISFIKKTSSLKTIQLKPTVKPVSKIESKSDLEEILVKLLKDLKTNYKDPYVPIAHIATEFKKQYSRPITQLMRDLNLKGTFPKFLQSLGAFKLKKVGKAYQVALRLDGLNAVVIEQ</sequence>
<feature type="domain" description="NYN" evidence="2">
    <location>
        <begin position="139"/>
        <end position="248"/>
    </location>
</feature>
<dbReference type="Pfam" id="PF01936">
    <property type="entry name" value="NYN"/>
    <property type="match status" value="1"/>
</dbReference>
<evidence type="ECO:0000256" key="1">
    <source>
        <dbReference type="SAM" id="MobiDB-lite"/>
    </source>
</evidence>
<gene>
    <name evidence="3" type="ORF">BJP34_12775</name>
</gene>
<proteinExistence type="predicted"/>
<accession>A0A1D8U2Z9</accession>
<evidence type="ECO:0000313" key="3">
    <source>
        <dbReference type="EMBL" id="AOX04277.1"/>
    </source>
</evidence>